<evidence type="ECO:0000256" key="5">
    <source>
        <dbReference type="ARBA" id="ARBA00022963"/>
    </source>
</evidence>
<protein>
    <submittedName>
        <fullName evidence="17">3-hydroxyacyl-CoA dehydrogenase</fullName>
    </submittedName>
</protein>
<dbReference type="PROSITE" id="PS00166">
    <property type="entry name" value="ENOYL_COA_HYDRATASE"/>
    <property type="match status" value="1"/>
</dbReference>
<comment type="pathway">
    <text evidence="2">Lipid metabolism; fatty acid beta-oxidation.</text>
</comment>
<keyword evidence="8" id="KW-0443">Lipid metabolism</keyword>
<feature type="domain" description="3-hydroxyacyl-CoA dehydrogenase C-terminal" evidence="15">
    <location>
        <begin position="605"/>
        <end position="690"/>
    </location>
</feature>
<evidence type="ECO:0000313" key="17">
    <source>
        <dbReference type="EMBL" id="MQQ10734.1"/>
    </source>
</evidence>
<dbReference type="UniPathway" id="UPA00659"/>
<evidence type="ECO:0000259" key="16">
    <source>
        <dbReference type="Pfam" id="PF02737"/>
    </source>
</evidence>
<dbReference type="InterPro" id="IPR008927">
    <property type="entry name" value="6-PGluconate_DH-like_C_sf"/>
</dbReference>
<dbReference type="GO" id="GO:0070403">
    <property type="term" value="F:NAD+ binding"/>
    <property type="evidence" value="ECO:0007669"/>
    <property type="project" value="InterPro"/>
</dbReference>
<dbReference type="Pfam" id="PF00378">
    <property type="entry name" value="ECH_1"/>
    <property type="match status" value="1"/>
</dbReference>
<dbReference type="EMBL" id="WIBF01000022">
    <property type="protein sequence ID" value="MQQ10734.1"/>
    <property type="molecule type" value="Genomic_DNA"/>
</dbReference>
<dbReference type="SUPFAM" id="SSF52096">
    <property type="entry name" value="ClpP/crotonase"/>
    <property type="match status" value="1"/>
</dbReference>
<evidence type="ECO:0000256" key="14">
    <source>
        <dbReference type="RuleBase" id="RU003707"/>
    </source>
</evidence>
<comment type="caution">
    <text evidence="17">The sequence shown here is derived from an EMBL/GenBank/DDBJ whole genome shotgun (WGS) entry which is preliminary data.</text>
</comment>
<dbReference type="AlphaFoldDB" id="A0A843YMU3"/>
<organism evidence="17 18">
    <name type="scientific">Tritonibacter litoralis</name>
    <dbReference type="NCBI Taxonomy" id="2662264"/>
    <lineage>
        <taxon>Bacteria</taxon>
        <taxon>Pseudomonadati</taxon>
        <taxon>Pseudomonadota</taxon>
        <taxon>Alphaproteobacteria</taxon>
        <taxon>Rhodobacterales</taxon>
        <taxon>Paracoccaceae</taxon>
        <taxon>Tritonibacter</taxon>
    </lineage>
</organism>
<gene>
    <name evidence="17" type="ORF">GFB49_19960</name>
</gene>
<evidence type="ECO:0000256" key="7">
    <source>
        <dbReference type="ARBA" id="ARBA00023027"/>
    </source>
</evidence>
<dbReference type="Pfam" id="PF02737">
    <property type="entry name" value="3HCDH_N"/>
    <property type="match status" value="1"/>
</dbReference>
<dbReference type="Gene3D" id="1.10.1040.50">
    <property type="match status" value="1"/>
</dbReference>
<keyword evidence="11" id="KW-0456">Lyase</keyword>
<keyword evidence="9" id="KW-0576">Peroxisome</keyword>
<proteinExistence type="inferred from homology"/>
<dbReference type="SUPFAM" id="SSF51735">
    <property type="entry name" value="NAD(P)-binding Rossmann-fold domains"/>
    <property type="match status" value="1"/>
</dbReference>
<dbReference type="InterPro" id="IPR029045">
    <property type="entry name" value="ClpP/crotonase-like_dom_sf"/>
</dbReference>
<dbReference type="InterPro" id="IPR001753">
    <property type="entry name" value="Enoyl-CoA_hydra/iso"/>
</dbReference>
<evidence type="ECO:0000256" key="13">
    <source>
        <dbReference type="ARBA" id="ARBA00049556"/>
    </source>
</evidence>
<evidence type="ECO:0000256" key="3">
    <source>
        <dbReference type="ARBA" id="ARBA00008750"/>
    </source>
</evidence>
<evidence type="ECO:0000256" key="12">
    <source>
        <dbReference type="ARBA" id="ARBA00023268"/>
    </source>
</evidence>
<comment type="similarity">
    <text evidence="14">Belongs to the enoyl-CoA hydratase/isomerase family.</text>
</comment>
<dbReference type="Gene3D" id="3.90.226.10">
    <property type="entry name" value="2-enoyl-CoA Hydratase, Chain A, domain 1"/>
    <property type="match status" value="1"/>
</dbReference>
<keyword evidence="10" id="KW-0413">Isomerase</keyword>
<dbReference type="PANTHER" id="PTHR23309">
    <property type="entry name" value="3-HYDROXYACYL-COA DEHYROGENASE"/>
    <property type="match status" value="1"/>
</dbReference>
<evidence type="ECO:0000256" key="9">
    <source>
        <dbReference type="ARBA" id="ARBA00023140"/>
    </source>
</evidence>
<dbReference type="FunFam" id="3.40.50.720:FF:000009">
    <property type="entry name" value="Fatty oxidation complex, alpha subunit"/>
    <property type="match status" value="1"/>
</dbReference>
<keyword evidence="7" id="KW-0520">NAD</keyword>
<accession>A0A843YMU3</accession>
<reference evidence="17 18" key="1">
    <citation type="submission" date="2019-10" db="EMBL/GenBank/DDBJ databases">
        <title>Epibacterium sp. nov., isolated from seawater.</title>
        <authorList>
            <person name="Zhang X."/>
            <person name="Li N."/>
        </authorList>
    </citation>
    <scope>NUCLEOTIDE SEQUENCE [LARGE SCALE GENOMIC DNA]</scope>
    <source>
        <strain evidence="17 18">SM1979</strain>
    </source>
</reference>
<keyword evidence="4" id="KW-0276">Fatty acid metabolism</keyword>
<evidence type="ECO:0000256" key="2">
    <source>
        <dbReference type="ARBA" id="ARBA00005005"/>
    </source>
</evidence>
<feature type="domain" description="3-hydroxyacyl-CoA dehydrogenase C-terminal" evidence="15">
    <location>
        <begin position="476"/>
        <end position="569"/>
    </location>
</feature>
<feature type="domain" description="3-hydroxyacyl-CoA dehydrogenase NAD binding" evidence="16">
    <location>
        <begin position="295"/>
        <end position="471"/>
    </location>
</feature>
<dbReference type="Proteomes" id="UP000444174">
    <property type="component" value="Unassembled WGS sequence"/>
</dbReference>
<name>A0A843YMU3_9RHOB</name>
<dbReference type="InterPro" id="IPR036291">
    <property type="entry name" value="NAD(P)-bd_dom_sf"/>
</dbReference>
<evidence type="ECO:0000259" key="15">
    <source>
        <dbReference type="Pfam" id="PF00725"/>
    </source>
</evidence>
<evidence type="ECO:0000256" key="8">
    <source>
        <dbReference type="ARBA" id="ARBA00023098"/>
    </source>
</evidence>
<dbReference type="InterPro" id="IPR006108">
    <property type="entry name" value="3HC_DH_C"/>
</dbReference>
<dbReference type="InterPro" id="IPR006176">
    <property type="entry name" value="3-OHacyl-CoA_DH_NAD-bd"/>
</dbReference>
<comment type="similarity">
    <text evidence="3">In the N-terminal section; belongs to the enoyl-CoA hydratase/isomerase family.</text>
</comment>
<keyword evidence="6" id="KW-0560">Oxidoreductase</keyword>
<dbReference type="Gene3D" id="3.40.50.720">
    <property type="entry name" value="NAD(P)-binding Rossmann-like Domain"/>
    <property type="match status" value="1"/>
</dbReference>
<keyword evidence="5" id="KW-0442">Lipid degradation</keyword>
<evidence type="ECO:0000256" key="1">
    <source>
        <dbReference type="ARBA" id="ARBA00004275"/>
    </source>
</evidence>
<dbReference type="CDD" id="cd06558">
    <property type="entry name" value="crotonase-like"/>
    <property type="match status" value="1"/>
</dbReference>
<dbReference type="FunFam" id="1.10.1040.50:FF:000006">
    <property type="entry name" value="Peroxisomal bifunctional enzyme"/>
    <property type="match status" value="1"/>
</dbReference>
<comment type="subcellular location">
    <subcellularLocation>
        <location evidence="1">Peroxisome</location>
    </subcellularLocation>
</comment>
<sequence>MMASVSYETVGRVAVVTVDNPPVNALSRVIRSGLSDAFGRFQTDESADIAVIIGAGRMLIGGADISEFGKPPQSPSLPDVILQIEQSAKPVVAAIHGMALGGGLEVALGAHYRIAAPGTRLGLPEVKLGIMPGAGGTQRMPRLVGADTALKMITSGTPVTEAEALQSGLIDQICEGVDIREAAIDYAQSLLSDNAPARPISGLPRATDSEGVIQQWRAKLQKSLRGEVAPLVAVDAVEASVQKSFAEGLKEERRLFLHLMDTPQRAGLIHAFFSERAVAKLPEISDIAPRDIARVGVIGGGTMGAGIATSAVLNGLAVTLVERDSEATDKARATIAGNLDAAVKRGKLKAEQRDAILTDALKTVTDYGALSGADLIIEAVFESMDVKKEVFAKLDEILPRGAILATNTSYLDVNEIATTTARPEDVIGLHFFSPAQVMKLLEVVVADKTAPDVVATAFALAKTLGKTAVRAGVCDGFIGNRILSHYRTAADHMVLDGASPYQIDKALTDFGFAMGPYQVSDLAGLDIGYATRQRKAADAHPRDRYPTFADALYHKGWLGQKTGHGYYLYEKGDRKGRPDPEVEQIIAQARKEAGTSPRTFSDDEIVRRYMAAMVNEGARVVDEGIAQRPLDVDVVFLYGYGFPRWRGGPMKYADMRGLDSILADIRTFAETDDHFWSPAPLLEKLVAEGRNFDSLNQR</sequence>
<dbReference type="PANTHER" id="PTHR23309:SF51">
    <property type="entry name" value="3-HYDROXYACYL-COA DEHYDROGENASE-RELATED"/>
    <property type="match status" value="1"/>
</dbReference>
<dbReference type="GO" id="GO:0004300">
    <property type="term" value="F:enoyl-CoA hydratase activity"/>
    <property type="evidence" value="ECO:0007669"/>
    <property type="project" value="UniProtKB-ARBA"/>
</dbReference>
<dbReference type="Pfam" id="PF00725">
    <property type="entry name" value="3HCDH"/>
    <property type="match status" value="2"/>
</dbReference>
<evidence type="ECO:0000256" key="10">
    <source>
        <dbReference type="ARBA" id="ARBA00023235"/>
    </source>
</evidence>
<evidence type="ECO:0000313" key="18">
    <source>
        <dbReference type="Proteomes" id="UP000444174"/>
    </source>
</evidence>
<dbReference type="GO" id="GO:0016853">
    <property type="term" value="F:isomerase activity"/>
    <property type="evidence" value="ECO:0007669"/>
    <property type="project" value="UniProtKB-KW"/>
</dbReference>
<comment type="catalytic activity">
    <reaction evidence="13">
        <text>a (3S)-3-hydroxyacyl-CoA + NAD(+) = a 3-oxoacyl-CoA + NADH + H(+)</text>
        <dbReference type="Rhea" id="RHEA:22432"/>
        <dbReference type="ChEBI" id="CHEBI:15378"/>
        <dbReference type="ChEBI" id="CHEBI:57318"/>
        <dbReference type="ChEBI" id="CHEBI:57540"/>
        <dbReference type="ChEBI" id="CHEBI:57945"/>
        <dbReference type="ChEBI" id="CHEBI:90726"/>
        <dbReference type="EC" id="1.1.1.35"/>
    </reaction>
</comment>
<evidence type="ECO:0000256" key="4">
    <source>
        <dbReference type="ARBA" id="ARBA00022832"/>
    </source>
</evidence>
<keyword evidence="12" id="KW-0511">Multifunctional enzyme</keyword>
<evidence type="ECO:0000256" key="11">
    <source>
        <dbReference type="ARBA" id="ARBA00023239"/>
    </source>
</evidence>
<dbReference type="InterPro" id="IPR018376">
    <property type="entry name" value="Enoyl-CoA_hyd/isom_CS"/>
</dbReference>
<dbReference type="SUPFAM" id="SSF48179">
    <property type="entry name" value="6-phosphogluconate dehydrogenase C-terminal domain-like"/>
    <property type="match status" value="2"/>
</dbReference>
<dbReference type="RefSeq" id="WP_153217969.1">
    <property type="nucleotide sequence ID" value="NZ_WIBF01000022.1"/>
</dbReference>
<dbReference type="GO" id="GO:0003857">
    <property type="term" value="F:(3S)-3-hydroxyacyl-CoA dehydrogenase (NAD+) activity"/>
    <property type="evidence" value="ECO:0007669"/>
    <property type="project" value="UniProtKB-EC"/>
</dbReference>
<keyword evidence="18" id="KW-1185">Reference proteome</keyword>
<dbReference type="GO" id="GO:0006635">
    <property type="term" value="P:fatty acid beta-oxidation"/>
    <property type="evidence" value="ECO:0007669"/>
    <property type="project" value="UniProtKB-UniPathway"/>
</dbReference>
<evidence type="ECO:0000256" key="6">
    <source>
        <dbReference type="ARBA" id="ARBA00023002"/>
    </source>
</evidence>